<proteinExistence type="predicted"/>
<organism evidence="1 2">
    <name type="scientific">Streblomastix strix</name>
    <dbReference type="NCBI Taxonomy" id="222440"/>
    <lineage>
        <taxon>Eukaryota</taxon>
        <taxon>Metamonada</taxon>
        <taxon>Preaxostyla</taxon>
        <taxon>Oxymonadida</taxon>
        <taxon>Streblomastigidae</taxon>
        <taxon>Streblomastix</taxon>
    </lineage>
</organism>
<gene>
    <name evidence="1" type="ORF">EZS28_047007</name>
</gene>
<reference evidence="1 2" key="1">
    <citation type="submission" date="2019-03" db="EMBL/GenBank/DDBJ databases">
        <title>Single cell metagenomics reveals metabolic interactions within the superorganism composed of flagellate Streblomastix strix and complex community of Bacteroidetes bacteria on its surface.</title>
        <authorList>
            <person name="Treitli S.C."/>
            <person name="Kolisko M."/>
            <person name="Husnik F."/>
            <person name="Keeling P."/>
            <person name="Hampl V."/>
        </authorList>
    </citation>
    <scope>NUCLEOTIDE SEQUENCE [LARGE SCALE GENOMIC DNA]</scope>
    <source>
        <strain evidence="1">ST1C</strain>
    </source>
</reference>
<dbReference type="AlphaFoldDB" id="A0A5J4TGX0"/>
<name>A0A5J4TGX0_9EUKA</name>
<dbReference type="EMBL" id="SNRW01031364">
    <property type="protein sequence ID" value="KAA6357467.1"/>
    <property type="molecule type" value="Genomic_DNA"/>
</dbReference>
<evidence type="ECO:0000313" key="1">
    <source>
        <dbReference type="EMBL" id="KAA6357467.1"/>
    </source>
</evidence>
<sequence length="116" mass="12983">MLAWKMTTDDSFMKGYNSSKLVAGTNIQVTFQGSLTLGIIDNSQILDTVLGIEYDQKNLKQFIASSAYPTPTNAQISPMMFLRDVIIRLTFNDALDLQVLNFKILEKVGRTMIRSG</sequence>
<accession>A0A5J4TGX0</accession>
<protein>
    <submittedName>
        <fullName evidence="1">Uncharacterized protein</fullName>
    </submittedName>
</protein>
<evidence type="ECO:0000313" key="2">
    <source>
        <dbReference type="Proteomes" id="UP000324800"/>
    </source>
</evidence>
<dbReference type="Proteomes" id="UP000324800">
    <property type="component" value="Unassembled WGS sequence"/>
</dbReference>
<comment type="caution">
    <text evidence="1">The sequence shown here is derived from an EMBL/GenBank/DDBJ whole genome shotgun (WGS) entry which is preliminary data.</text>
</comment>